<dbReference type="Proteomes" id="UP001524502">
    <property type="component" value="Unassembled WGS sequence"/>
</dbReference>
<dbReference type="EMBL" id="JANFXK010000007">
    <property type="protein sequence ID" value="MCQ4636603.1"/>
    <property type="molecule type" value="Genomic_DNA"/>
</dbReference>
<dbReference type="Gene3D" id="2.30.40.10">
    <property type="entry name" value="Urease, subunit C, domain 1"/>
    <property type="match status" value="1"/>
</dbReference>
<evidence type="ECO:0000313" key="3">
    <source>
        <dbReference type="Proteomes" id="UP001524502"/>
    </source>
</evidence>
<dbReference type="Gene3D" id="3.10.310.70">
    <property type="match status" value="1"/>
</dbReference>
<evidence type="ECO:0000313" key="2">
    <source>
        <dbReference type="EMBL" id="MCQ4636603.1"/>
    </source>
</evidence>
<keyword evidence="3" id="KW-1185">Reference proteome</keyword>
<dbReference type="PANTHER" id="PTHR22642">
    <property type="entry name" value="IMIDAZOLONEPROPIONASE"/>
    <property type="match status" value="1"/>
</dbReference>
<dbReference type="CDD" id="cd01300">
    <property type="entry name" value="YtcJ_like"/>
    <property type="match status" value="1"/>
</dbReference>
<reference evidence="2 3" key="1">
    <citation type="submission" date="2022-06" db="EMBL/GenBank/DDBJ databases">
        <title>Isolation of gut microbiota from human fecal samples.</title>
        <authorList>
            <person name="Pamer E.G."/>
            <person name="Barat B."/>
            <person name="Waligurski E."/>
            <person name="Medina S."/>
            <person name="Paddock L."/>
            <person name="Mostad J."/>
        </authorList>
    </citation>
    <scope>NUCLEOTIDE SEQUENCE [LARGE SCALE GENOMIC DNA]</scope>
    <source>
        <strain evidence="2 3">SL.3.17</strain>
    </source>
</reference>
<organism evidence="2 3">
    <name type="scientific">Anaerovorax odorimutans</name>
    <dbReference type="NCBI Taxonomy" id="109327"/>
    <lineage>
        <taxon>Bacteria</taxon>
        <taxon>Bacillati</taxon>
        <taxon>Bacillota</taxon>
        <taxon>Clostridia</taxon>
        <taxon>Peptostreptococcales</taxon>
        <taxon>Anaerovoracaceae</taxon>
        <taxon>Anaerovorax</taxon>
    </lineage>
</organism>
<dbReference type="Pfam" id="PF07969">
    <property type="entry name" value="Amidohydro_3"/>
    <property type="match status" value="1"/>
</dbReference>
<dbReference type="InterPro" id="IPR011059">
    <property type="entry name" value="Metal-dep_hydrolase_composite"/>
</dbReference>
<dbReference type="SUPFAM" id="SSF51556">
    <property type="entry name" value="Metallo-dependent hydrolases"/>
    <property type="match status" value="1"/>
</dbReference>
<name>A0ABT1RN36_9FIRM</name>
<dbReference type="Gene3D" id="3.20.20.140">
    <property type="entry name" value="Metal-dependent hydrolases"/>
    <property type="match status" value="1"/>
</dbReference>
<accession>A0ABT1RN36</accession>
<evidence type="ECO:0000259" key="1">
    <source>
        <dbReference type="Pfam" id="PF07969"/>
    </source>
</evidence>
<sequence length="546" mass="60822">MRDKIIADMILEGASIFCGEKLPKDYDFVAVKGNRIIATGYEAQKANYIGEDTRVLKLDKENLIVPGLHDNHIHLIQAGMLDKYADLSTAPSQEEAAKTIAEFAKTIPDETWVMGFGWSRMSWEDKSLPTKESLDRYIADRPVFLLDSELHGAWVNTKALEICGIDENTQDPPFGEIAKDDQGKPSGYLYETALCLVGEKALDFDDRLVEDLIDRYSRNAIKWGITSISDMTPYLGLDLAYEETYYRMDREGKLKIRINAARNLFEDIDKFNAVRAKAEASGTGMYRVPYMKQFVDGVIANYTALLLDDYCDRPGDKGSSLLDLDKLKEAVEIAHENNVSVRLHGCGEGAVQAALDAYEHAILKAGRTEARHQIEHIESIDPSDIVRFGAMDVIASVQPEHIISGIPSFADNCYPELLGEERCRYTWPFKTLRESGAVLAGGSDAPVVEGDPFYGIYCGMVREHPDGTPEGGWNPQEKLTAEELLVSYTYGAAYAERRERELGTLEIGKLADIAVLDRNILAADPESIKETKVLYTIVDGKIVYEG</sequence>
<dbReference type="SUPFAM" id="SSF51338">
    <property type="entry name" value="Composite domain of metallo-dependent hydrolases"/>
    <property type="match status" value="1"/>
</dbReference>
<dbReference type="InterPro" id="IPR032466">
    <property type="entry name" value="Metal_Hydrolase"/>
</dbReference>
<dbReference type="InterPro" id="IPR033932">
    <property type="entry name" value="YtcJ-like"/>
</dbReference>
<proteinExistence type="predicted"/>
<dbReference type="InterPro" id="IPR013108">
    <property type="entry name" value="Amidohydro_3"/>
</dbReference>
<comment type="caution">
    <text evidence="2">The sequence shown here is derived from an EMBL/GenBank/DDBJ whole genome shotgun (WGS) entry which is preliminary data.</text>
</comment>
<dbReference type="RefSeq" id="WP_256131799.1">
    <property type="nucleotide sequence ID" value="NZ_JANFXK010000007.1"/>
</dbReference>
<feature type="domain" description="Amidohydrolase 3" evidence="1">
    <location>
        <begin position="62"/>
        <end position="544"/>
    </location>
</feature>
<protein>
    <submittedName>
        <fullName evidence="2">Amidohydrolase</fullName>
    </submittedName>
</protein>
<dbReference type="PANTHER" id="PTHR22642:SF2">
    <property type="entry name" value="PROTEIN LONG AFTER FAR-RED 3"/>
    <property type="match status" value="1"/>
</dbReference>
<gene>
    <name evidence="2" type="ORF">NE619_07665</name>
</gene>